<dbReference type="GO" id="GO:0009035">
    <property type="term" value="F:type I site-specific deoxyribonuclease activity"/>
    <property type="evidence" value="ECO:0007669"/>
    <property type="project" value="UniProtKB-EC"/>
</dbReference>
<keyword evidence="7 10" id="KW-0378">Hydrolase</keyword>
<feature type="domain" description="Helicase ATP-binding" evidence="11">
    <location>
        <begin position="505"/>
        <end position="671"/>
    </location>
</feature>
<dbReference type="InterPro" id="IPR004473">
    <property type="entry name" value="Restrct_endonuc_typeI_HsdR"/>
</dbReference>
<keyword evidence="13" id="KW-1185">Reference proteome</keyword>
<dbReference type="GO" id="GO:0003677">
    <property type="term" value="F:DNA binding"/>
    <property type="evidence" value="ECO:0007669"/>
    <property type="project" value="UniProtKB-KW"/>
</dbReference>
<dbReference type="InterPro" id="IPR055180">
    <property type="entry name" value="HsdR_RecA-like_helicase_dom_2"/>
</dbReference>
<reference evidence="12 13" key="1">
    <citation type="submission" date="2021-01" db="EMBL/GenBank/DDBJ databases">
        <title>Entomomonas sp. F2A isolated from a house cricket (Acheta domesticus).</title>
        <authorList>
            <person name="Spergser J."/>
            <person name="Busse H.-J."/>
        </authorList>
    </citation>
    <scope>NUCLEOTIDE SEQUENCE [LARGE SCALE GENOMIC DNA]</scope>
    <source>
        <strain evidence="12 13">F2A</strain>
    </source>
</reference>
<dbReference type="Pfam" id="PF12008">
    <property type="entry name" value="EcoR124_C"/>
    <property type="match status" value="1"/>
</dbReference>
<sequence length="1218" mass="142127">MELTRKAIKEHLNDHDWLLELEEYFSIIDEKIETSPDIAIEACKSLLEAIAKNILFRLSATYKDDTSIKLPTLFNNATQSLCEKNDETEKDFVKRINQLIHFIGEIRNDRGIICHGRVLPLEAKSTIALAKSIKSITDGIASYYIEHFCVIDLEYKDLIEYEDNEEFNNYLDEENPIENSKILYSKALYDYDYDAYYQELLDYQNEKQAESDTVEFESITTKIHTSELDIANKLEANIIIEKAKEHKEPVMTIQSEAELEQALIEKLQQGGYEYIPIRTEQQMLANLRKQLEIHNKLEAKPFTDNEFQQILTHLKKENTVFSRAEVLRGRYELYRDTGELTYITFLNTHDWCLNEFQIANQVSTTTRKARFDVTILLNGLPLVQIELKKAGIAIKEAFNQIKKYYRRHDFWSGTGLYGFVQLFIISNKVNTKYFAHNAKQPFEQTFVWTNELNEHISNLFDFADTFLKPCHLSKMITHYTVLHQSDKCLMILRPYQYYACEAIIKQVKETNNFAYIWHTTGSGKTLTSFKASQVITGMPTVEKVLFVVDRRDLDYKTAKEFNEYSPNSVDMTDNTHKLVNQLTDNNTKLIVTTIQKLRNAITHPRYLEEVSYLQDKKVVFIFDECHRSQFGLTHKKIKEFFKGAQMFGFTGTPIFRDNANTSQGIKQTTKDLFGECLHKYVIVDAIRDENVLRFAVEYIGKYSRKNTVNELDIPTEENDEQPIEQTKEVLENPARLTKIVDYILRIHDQKTQQRAFTALFATSSIDCVIKYYELFKERQQLLIEEYEAKGLRYKPLTIATVFSYTQNEEEKNLEQVNGLLDEEPLEVTGKINKTYKDKLDSFIADYNQLFNTKFAANDTQSFTNYYNDIAERIKSTELDLLLVVNMFLTGFDSKQLNTLYVDKNLKQHGLIQAFSRTNRILDANKTQGNIVCFRNLKKATDDAITLFSNKDAIETVLVDSYENYLAKYNTLVTKLLALVPTVESVDKLPDENAELNFVEIFRDMLRLKKVLSSFADFKVEDLSLSEQTFADYTSKYLDIYEKVKKTIEDPDTPASPLAEIDFETVLIHKDIINVAYIIELLQKIAKTKDQPTRQEQTDNIISMLAGEVSFRDKRGLIERFIKEQIPYLTEEQIPEAFKEYWQTEQEKALITICTEEQLDEQKVRQLIENYKLFDRFPRTHEIKACLDYTPKILERKAISDRICKRVSDFFDVFFKGMD</sequence>
<dbReference type="CDD" id="cd18800">
    <property type="entry name" value="SF2_C_EcoR124I-like"/>
    <property type="match status" value="1"/>
</dbReference>
<dbReference type="CDD" id="cd22332">
    <property type="entry name" value="HsdR_N"/>
    <property type="match status" value="1"/>
</dbReference>
<evidence type="ECO:0000313" key="12">
    <source>
        <dbReference type="EMBL" id="QQP85533.1"/>
    </source>
</evidence>
<comment type="catalytic activity">
    <reaction evidence="1 10">
        <text>Endonucleolytic cleavage of DNA to give random double-stranded fragments with terminal 5'-phosphates, ATP is simultaneously hydrolyzed.</text>
        <dbReference type="EC" id="3.1.21.3"/>
    </reaction>
</comment>
<dbReference type="InterPro" id="IPR027417">
    <property type="entry name" value="P-loop_NTPase"/>
</dbReference>
<evidence type="ECO:0000256" key="4">
    <source>
        <dbReference type="ARBA" id="ARBA00022741"/>
    </source>
</evidence>
<evidence type="ECO:0000256" key="1">
    <source>
        <dbReference type="ARBA" id="ARBA00000851"/>
    </source>
</evidence>
<dbReference type="Pfam" id="PF22679">
    <property type="entry name" value="T1R_D3-like"/>
    <property type="match status" value="1"/>
</dbReference>
<keyword evidence="4 10" id="KW-0547">Nucleotide-binding</keyword>
<dbReference type="InterPro" id="IPR014001">
    <property type="entry name" value="Helicase_ATP-bd"/>
</dbReference>
<dbReference type="NCBIfam" id="TIGR00348">
    <property type="entry name" value="hsdR"/>
    <property type="match status" value="1"/>
</dbReference>
<dbReference type="RefSeq" id="WP_201092265.1">
    <property type="nucleotide sequence ID" value="NZ_CP067393.1"/>
</dbReference>
<dbReference type="PANTHER" id="PTHR30195">
    <property type="entry name" value="TYPE I SITE-SPECIFIC DEOXYRIBONUCLEASE PROTEIN SUBUNIT M AND R"/>
    <property type="match status" value="1"/>
</dbReference>
<dbReference type="Gene3D" id="3.40.50.300">
    <property type="entry name" value="P-loop containing nucleotide triphosphate hydrolases"/>
    <property type="match status" value="2"/>
</dbReference>
<dbReference type="InterPro" id="IPR007409">
    <property type="entry name" value="Restrct_endonuc_type1_HsdR_N"/>
</dbReference>
<organism evidence="12 13">
    <name type="scientific">Entomomonas asaccharolytica</name>
    <dbReference type="NCBI Taxonomy" id="2785331"/>
    <lineage>
        <taxon>Bacteria</taxon>
        <taxon>Pseudomonadati</taxon>
        <taxon>Pseudomonadota</taxon>
        <taxon>Gammaproteobacteria</taxon>
        <taxon>Pseudomonadales</taxon>
        <taxon>Pseudomonadaceae</taxon>
        <taxon>Entomomonas</taxon>
    </lineage>
</organism>
<dbReference type="Pfam" id="PF18766">
    <property type="entry name" value="SWI2_SNF2"/>
    <property type="match status" value="1"/>
</dbReference>
<dbReference type="Proteomes" id="UP000595278">
    <property type="component" value="Chromosome"/>
</dbReference>
<dbReference type="AlphaFoldDB" id="A0A974RWT5"/>
<keyword evidence="6 12" id="KW-0255">Endonuclease</keyword>
<evidence type="ECO:0000256" key="2">
    <source>
        <dbReference type="ARBA" id="ARBA00008598"/>
    </source>
</evidence>
<dbReference type="InterPro" id="IPR022625">
    <property type="entry name" value="TypeI_RM_Rsu_C"/>
</dbReference>
<comment type="subunit">
    <text evidence="10">The type I restriction/modification system is composed of three polypeptides R, M and S.</text>
</comment>
<evidence type="ECO:0000256" key="8">
    <source>
        <dbReference type="ARBA" id="ARBA00022840"/>
    </source>
</evidence>
<evidence type="ECO:0000256" key="5">
    <source>
        <dbReference type="ARBA" id="ARBA00022747"/>
    </source>
</evidence>
<dbReference type="Gene3D" id="3.90.1570.50">
    <property type="match status" value="2"/>
</dbReference>
<dbReference type="Pfam" id="PF04313">
    <property type="entry name" value="HSDR_N"/>
    <property type="match status" value="1"/>
</dbReference>
<dbReference type="KEGG" id="eaz:JHT90_14360"/>
<dbReference type="Gene3D" id="1.20.58.910">
    <property type="match status" value="1"/>
</dbReference>
<evidence type="ECO:0000259" key="11">
    <source>
        <dbReference type="PROSITE" id="PS51192"/>
    </source>
</evidence>
<evidence type="ECO:0000256" key="10">
    <source>
        <dbReference type="RuleBase" id="RU364115"/>
    </source>
</evidence>
<dbReference type="EMBL" id="CP067393">
    <property type="protein sequence ID" value="QQP85533.1"/>
    <property type="molecule type" value="Genomic_DNA"/>
</dbReference>
<evidence type="ECO:0000256" key="9">
    <source>
        <dbReference type="ARBA" id="ARBA00023125"/>
    </source>
</evidence>
<dbReference type="SMART" id="SM00487">
    <property type="entry name" value="DEXDc"/>
    <property type="match status" value="1"/>
</dbReference>
<protein>
    <recommendedName>
        <fullName evidence="10">Type I restriction enzyme endonuclease subunit</fullName>
        <shortName evidence="10">R protein</shortName>
        <ecNumber evidence="10">3.1.21.3</ecNumber>
    </recommendedName>
</protein>
<keyword evidence="8 10" id="KW-0067">ATP-binding</keyword>
<comment type="similarity">
    <text evidence="2 10">Belongs to the HsdR family.</text>
</comment>
<evidence type="ECO:0000256" key="6">
    <source>
        <dbReference type="ARBA" id="ARBA00022759"/>
    </source>
</evidence>
<dbReference type="GO" id="GO:0009307">
    <property type="term" value="P:DNA restriction-modification system"/>
    <property type="evidence" value="ECO:0007669"/>
    <property type="project" value="UniProtKB-KW"/>
</dbReference>
<gene>
    <name evidence="12" type="ORF">JHT90_14360</name>
</gene>
<comment type="function">
    <text evidence="10">Subunit R is required for both nuclease and ATPase activities, but not for modification.</text>
</comment>
<dbReference type="InterPro" id="IPR051268">
    <property type="entry name" value="Type-I_R_enzyme_R_subunit"/>
</dbReference>
<keyword evidence="3" id="KW-0540">Nuclease</keyword>
<dbReference type="SUPFAM" id="SSF52540">
    <property type="entry name" value="P-loop containing nucleoside triphosphate hydrolases"/>
    <property type="match status" value="1"/>
</dbReference>
<dbReference type="InterPro" id="IPR040980">
    <property type="entry name" value="SWI2_SNF2"/>
</dbReference>
<accession>A0A974RWT5</accession>
<keyword evidence="9 10" id="KW-0238">DNA-binding</keyword>
<evidence type="ECO:0000256" key="7">
    <source>
        <dbReference type="ARBA" id="ARBA00022801"/>
    </source>
</evidence>
<name>A0A974RWT5_9GAMM</name>
<proteinExistence type="inferred from homology"/>
<dbReference type="EC" id="3.1.21.3" evidence="10"/>
<dbReference type="PANTHER" id="PTHR30195:SF16">
    <property type="entry name" value="TYPE I RESTRICTION ENZYME ENDONUCLEASE SUBUNIT"/>
    <property type="match status" value="1"/>
</dbReference>
<dbReference type="GO" id="GO:0005524">
    <property type="term" value="F:ATP binding"/>
    <property type="evidence" value="ECO:0007669"/>
    <property type="project" value="UniProtKB-KW"/>
</dbReference>
<evidence type="ECO:0000313" key="13">
    <source>
        <dbReference type="Proteomes" id="UP000595278"/>
    </source>
</evidence>
<evidence type="ECO:0000256" key="3">
    <source>
        <dbReference type="ARBA" id="ARBA00022722"/>
    </source>
</evidence>
<keyword evidence="5 10" id="KW-0680">Restriction system</keyword>
<dbReference type="PROSITE" id="PS51192">
    <property type="entry name" value="HELICASE_ATP_BIND_1"/>
    <property type="match status" value="1"/>
</dbReference>